<reference evidence="2" key="1">
    <citation type="submission" date="2023-10" db="EMBL/GenBank/DDBJ databases">
        <authorList>
            <person name="Chen Y."/>
            <person name="Shah S."/>
            <person name="Dougan E. K."/>
            <person name="Thang M."/>
            <person name="Chan C."/>
        </authorList>
    </citation>
    <scope>NUCLEOTIDE SEQUENCE [LARGE SCALE GENOMIC DNA]</scope>
</reference>
<organism evidence="2 3">
    <name type="scientific">Prorocentrum cordatum</name>
    <dbReference type="NCBI Taxonomy" id="2364126"/>
    <lineage>
        <taxon>Eukaryota</taxon>
        <taxon>Sar</taxon>
        <taxon>Alveolata</taxon>
        <taxon>Dinophyceae</taxon>
        <taxon>Prorocentrales</taxon>
        <taxon>Prorocentraceae</taxon>
        <taxon>Prorocentrum</taxon>
    </lineage>
</organism>
<evidence type="ECO:0000313" key="3">
    <source>
        <dbReference type="Proteomes" id="UP001189429"/>
    </source>
</evidence>
<evidence type="ECO:0000256" key="1">
    <source>
        <dbReference type="SAM" id="MobiDB-lite"/>
    </source>
</evidence>
<gene>
    <name evidence="2" type="ORF">PCOR1329_LOCUS56059</name>
</gene>
<proteinExistence type="predicted"/>
<accession>A0ABN9VA15</accession>
<comment type="caution">
    <text evidence="2">The sequence shown here is derived from an EMBL/GenBank/DDBJ whole genome shotgun (WGS) entry which is preliminary data.</text>
</comment>
<dbReference type="Proteomes" id="UP001189429">
    <property type="component" value="Unassembled WGS sequence"/>
</dbReference>
<dbReference type="EMBL" id="CAUYUJ010016888">
    <property type="protein sequence ID" value="CAK0869813.1"/>
    <property type="molecule type" value="Genomic_DNA"/>
</dbReference>
<sequence length="203" mass="22703">MQSTLVLSCATQADIIPADKRRPGKQPPDETQEVQDDLIPLMPAAPEVATNHKRWRDPPEDPRQLGEYRKALSSTMESLERRILCADALNLDQQQITDLQGECAVVLYQLMHSRSPQARVTKQRLFVNRCRKRLTDATAKLNLLYEQVQPPGEATSAASNDISVPATLAALQQSNAQLLANMENFQTIVTTLQTEISTLRLEK</sequence>
<evidence type="ECO:0000313" key="2">
    <source>
        <dbReference type="EMBL" id="CAK0869813.1"/>
    </source>
</evidence>
<feature type="region of interest" description="Disordered" evidence="1">
    <location>
        <begin position="16"/>
        <end position="35"/>
    </location>
</feature>
<evidence type="ECO:0008006" key="4">
    <source>
        <dbReference type="Google" id="ProtNLM"/>
    </source>
</evidence>
<protein>
    <recommendedName>
        <fullName evidence="4">Mediator of RNA polymerase II transcription subunit 7</fullName>
    </recommendedName>
</protein>
<name>A0ABN9VA15_9DINO</name>
<keyword evidence="3" id="KW-1185">Reference proteome</keyword>